<sequence length="61" mass="6721">MDIEQIREDIADELGAVFEIISTILDSLLDERPEQEAIICNDNAMALLKYGVLGISPSKVT</sequence>
<dbReference type="RefSeq" id="WP_006011307.1">
    <property type="nucleotide sequence ID" value="NZ_AUAV01000028.1"/>
</dbReference>
<organism evidence="1 2">
    <name type="scientific">Brumicola pallidula DSM 14239 = ACAM 615</name>
    <dbReference type="NCBI Taxonomy" id="1121922"/>
    <lineage>
        <taxon>Bacteria</taxon>
        <taxon>Pseudomonadati</taxon>
        <taxon>Pseudomonadota</taxon>
        <taxon>Gammaproteobacteria</taxon>
        <taxon>Alteromonadales</taxon>
        <taxon>Alteromonadaceae</taxon>
        <taxon>Brumicola</taxon>
    </lineage>
</organism>
<gene>
    <name evidence="1" type="ORF">GPAL_2024</name>
</gene>
<protein>
    <submittedName>
        <fullName evidence="1">Uncharacterized protein</fullName>
    </submittedName>
</protein>
<reference evidence="2" key="1">
    <citation type="journal article" date="2014" name="Environ. Microbiol.">
        <title>Comparative genomics of the marine bacterial genus Glaciecola reveals the high degree of genomic diversity and genomic characteristic for cold adaptation.</title>
        <authorList>
            <person name="Qin Q.L."/>
            <person name="Xie B.B."/>
            <person name="Yu Y."/>
            <person name="Shu Y.L."/>
            <person name="Rong J.C."/>
            <person name="Zhang Y.J."/>
            <person name="Zhao D.L."/>
            <person name="Chen X.L."/>
            <person name="Zhang X.Y."/>
            <person name="Chen B."/>
            <person name="Zhou B.C."/>
            <person name="Zhang Y.Z."/>
        </authorList>
    </citation>
    <scope>NUCLEOTIDE SEQUENCE [LARGE SCALE GENOMIC DNA]</scope>
    <source>
        <strain evidence="2">ACAM 615</strain>
    </source>
</reference>
<dbReference type="STRING" id="1121922.GCA_000428905_03826"/>
<keyword evidence="2" id="KW-1185">Reference proteome</keyword>
<proteinExistence type="predicted"/>
<name>K7A042_9ALTE</name>
<dbReference type="Proteomes" id="UP000006251">
    <property type="component" value="Unassembled WGS sequence"/>
</dbReference>
<accession>K7A042</accession>
<evidence type="ECO:0000313" key="1">
    <source>
        <dbReference type="EMBL" id="GAC28885.1"/>
    </source>
</evidence>
<dbReference type="AlphaFoldDB" id="K7A042"/>
<dbReference type="OrthoDB" id="9954641at2"/>
<dbReference type="EMBL" id="BAEQ01000034">
    <property type="protein sequence ID" value="GAC28885.1"/>
    <property type="molecule type" value="Genomic_DNA"/>
</dbReference>
<comment type="caution">
    <text evidence="1">The sequence shown here is derived from an EMBL/GenBank/DDBJ whole genome shotgun (WGS) entry which is preliminary data.</text>
</comment>
<evidence type="ECO:0000313" key="2">
    <source>
        <dbReference type="Proteomes" id="UP000006251"/>
    </source>
</evidence>